<sequence length="77" mass="8968">MNPPDDVQYSFFVEDDEQEPRPPITGHILEYRRGEIVYDDQSHVVQHRLNPLDVEKIGCVLLIILSWKMQFSGGRAE</sequence>
<proteinExistence type="predicted"/>
<dbReference type="Proteomes" id="UP001196413">
    <property type="component" value="Unassembled WGS sequence"/>
</dbReference>
<evidence type="ECO:0000313" key="1">
    <source>
        <dbReference type="EMBL" id="KAJ1371332.1"/>
    </source>
</evidence>
<reference evidence="1" key="1">
    <citation type="submission" date="2021-06" db="EMBL/GenBank/DDBJ databases">
        <title>Parelaphostrongylus tenuis whole genome reference sequence.</title>
        <authorList>
            <person name="Garwood T.J."/>
            <person name="Larsen P.A."/>
            <person name="Fountain-Jones N.M."/>
            <person name="Garbe J.R."/>
            <person name="Macchietto M.G."/>
            <person name="Kania S.A."/>
            <person name="Gerhold R.W."/>
            <person name="Richards J.E."/>
            <person name="Wolf T.M."/>
        </authorList>
    </citation>
    <scope>NUCLEOTIDE SEQUENCE</scope>
    <source>
        <strain evidence="1">MNPRO001-30</strain>
        <tissue evidence="1">Meninges</tissue>
    </source>
</reference>
<protein>
    <submittedName>
        <fullName evidence="1">Uncharacterized protein</fullName>
    </submittedName>
</protein>
<comment type="caution">
    <text evidence="1">The sequence shown here is derived from an EMBL/GenBank/DDBJ whole genome shotgun (WGS) entry which is preliminary data.</text>
</comment>
<evidence type="ECO:0000313" key="2">
    <source>
        <dbReference type="Proteomes" id="UP001196413"/>
    </source>
</evidence>
<organism evidence="1 2">
    <name type="scientific">Parelaphostrongylus tenuis</name>
    <name type="common">Meningeal worm</name>
    <dbReference type="NCBI Taxonomy" id="148309"/>
    <lineage>
        <taxon>Eukaryota</taxon>
        <taxon>Metazoa</taxon>
        <taxon>Ecdysozoa</taxon>
        <taxon>Nematoda</taxon>
        <taxon>Chromadorea</taxon>
        <taxon>Rhabditida</taxon>
        <taxon>Rhabditina</taxon>
        <taxon>Rhabditomorpha</taxon>
        <taxon>Strongyloidea</taxon>
        <taxon>Metastrongylidae</taxon>
        <taxon>Parelaphostrongylus</taxon>
    </lineage>
</organism>
<dbReference type="EMBL" id="JAHQIW010006963">
    <property type="protein sequence ID" value="KAJ1371332.1"/>
    <property type="molecule type" value="Genomic_DNA"/>
</dbReference>
<dbReference type="AlphaFoldDB" id="A0AAD5WI95"/>
<name>A0AAD5WI95_PARTN</name>
<accession>A0AAD5WI95</accession>
<keyword evidence="2" id="KW-1185">Reference proteome</keyword>
<gene>
    <name evidence="1" type="ORF">KIN20_033268</name>
</gene>